<sequence length="52" mass="5446">CVICKDGGELMFCDGGEKNHGCSQSFHTACVGRSVIPEGDWICQACAQLAGI</sequence>
<evidence type="ECO:0000256" key="4">
    <source>
        <dbReference type="PROSITE-ProRule" id="PRU00146"/>
    </source>
</evidence>
<keyword evidence="2 4" id="KW-0863">Zinc-finger</keyword>
<dbReference type="SMART" id="SM00249">
    <property type="entry name" value="PHD"/>
    <property type="match status" value="1"/>
</dbReference>
<dbReference type="KEGG" id="fcy:FRACYDRAFT_155648"/>
<evidence type="ECO:0000259" key="5">
    <source>
        <dbReference type="PROSITE" id="PS50016"/>
    </source>
</evidence>
<reference evidence="6 7" key="1">
    <citation type="submission" date="2016-09" db="EMBL/GenBank/DDBJ databases">
        <title>Extensive genetic diversity and differential bi-allelic expression allows diatom success in the polar Southern Ocean.</title>
        <authorList>
            <consortium name="DOE Joint Genome Institute"/>
            <person name="Mock T."/>
            <person name="Otillar R.P."/>
            <person name="Strauss J."/>
            <person name="Dupont C."/>
            <person name="Frickenhaus S."/>
            <person name="Maumus F."/>
            <person name="Mcmullan M."/>
            <person name="Sanges R."/>
            <person name="Schmutz J."/>
            <person name="Toseland A."/>
            <person name="Valas R."/>
            <person name="Veluchamy A."/>
            <person name="Ward B.J."/>
            <person name="Allen A."/>
            <person name="Barry K."/>
            <person name="Falciatore A."/>
            <person name="Ferrante M."/>
            <person name="Fortunato A.E."/>
            <person name="Gloeckner G."/>
            <person name="Gruber A."/>
            <person name="Hipkin R."/>
            <person name="Janech M."/>
            <person name="Kroth P."/>
            <person name="Leese F."/>
            <person name="Lindquist E."/>
            <person name="Lyon B.R."/>
            <person name="Martin J."/>
            <person name="Mayer C."/>
            <person name="Parker M."/>
            <person name="Quesneville H."/>
            <person name="Raymond J."/>
            <person name="Uhlig C."/>
            <person name="Valentin K.U."/>
            <person name="Worden A.Z."/>
            <person name="Armbrust E.V."/>
            <person name="Bowler C."/>
            <person name="Green B."/>
            <person name="Moulton V."/>
            <person name="Van Oosterhout C."/>
            <person name="Grigoriev I."/>
        </authorList>
    </citation>
    <scope>NUCLEOTIDE SEQUENCE [LARGE SCALE GENOMIC DNA]</scope>
    <source>
        <strain evidence="6 7">CCMP1102</strain>
    </source>
</reference>
<evidence type="ECO:0000256" key="2">
    <source>
        <dbReference type="ARBA" id="ARBA00022771"/>
    </source>
</evidence>
<feature type="non-terminal residue" evidence="6">
    <location>
        <position position="52"/>
    </location>
</feature>
<dbReference type="GO" id="GO:0008270">
    <property type="term" value="F:zinc ion binding"/>
    <property type="evidence" value="ECO:0007669"/>
    <property type="project" value="UniProtKB-KW"/>
</dbReference>
<dbReference type="SUPFAM" id="SSF57903">
    <property type="entry name" value="FYVE/PHD zinc finger"/>
    <property type="match status" value="1"/>
</dbReference>
<dbReference type="InterPro" id="IPR001965">
    <property type="entry name" value="Znf_PHD"/>
</dbReference>
<evidence type="ECO:0000313" key="7">
    <source>
        <dbReference type="Proteomes" id="UP000095751"/>
    </source>
</evidence>
<dbReference type="AlphaFoldDB" id="A0A1E7FP51"/>
<feature type="non-terminal residue" evidence="6">
    <location>
        <position position="1"/>
    </location>
</feature>
<dbReference type="InterPro" id="IPR013083">
    <property type="entry name" value="Znf_RING/FYVE/PHD"/>
</dbReference>
<dbReference type="Pfam" id="PF23011">
    <property type="entry name" value="PHD-1st_NSD"/>
    <property type="match status" value="1"/>
</dbReference>
<dbReference type="InterPro" id="IPR059153">
    <property type="entry name" value="NSD_PHD-1st"/>
</dbReference>
<dbReference type="InterPro" id="IPR019787">
    <property type="entry name" value="Znf_PHD-finger"/>
</dbReference>
<name>A0A1E7FP51_9STRA</name>
<dbReference type="InParanoid" id="A0A1E7FP51"/>
<dbReference type="EMBL" id="KV784355">
    <property type="protein sequence ID" value="OEU19904.1"/>
    <property type="molecule type" value="Genomic_DNA"/>
</dbReference>
<evidence type="ECO:0000256" key="1">
    <source>
        <dbReference type="ARBA" id="ARBA00022723"/>
    </source>
</evidence>
<protein>
    <recommendedName>
        <fullName evidence="5">PHD-type domain-containing protein</fullName>
    </recommendedName>
</protein>
<dbReference type="OrthoDB" id="49163at2759"/>
<gene>
    <name evidence="6" type="ORF">FRACYDRAFT_155648</name>
</gene>
<accession>A0A1E7FP51</accession>
<dbReference type="InterPro" id="IPR011011">
    <property type="entry name" value="Znf_FYVE_PHD"/>
</dbReference>
<feature type="domain" description="PHD-type" evidence="5">
    <location>
        <begin position="1"/>
        <end position="49"/>
    </location>
</feature>
<dbReference type="Proteomes" id="UP000095751">
    <property type="component" value="Unassembled WGS sequence"/>
</dbReference>
<dbReference type="PROSITE" id="PS50016">
    <property type="entry name" value="ZF_PHD_2"/>
    <property type="match status" value="1"/>
</dbReference>
<keyword evidence="3" id="KW-0862">Zinc</keyword>
<proteinExistence type="predicted"/>
<keyword evidence="1" id="KW-0479">Metal-binding</keyword>
<keyword evidence="7" id="KW-1185">Reference proteome</keyword>
<evidence type="ECO:0000256" key="3">
    <source>
        <dbReference type="ARBA" id="ARBA00022833"/>
    </source>
</evidence>
<dbReference type="Gene3D" id="3.30.40.10">
    <property type="entry name" value="Zinc/RING finger domain, C3HC4 (zinc finger)"/>
    <property type="match status" value="1"/>
</dbReference>
<organism evidence="6 7">
    <name type="scientific">Fragilariopsis cylindrus CCMP1102</name>
    <dbReference type="NCBI Taxonomy" id="635003"/>
    <lineage>
        <taxon>Eukaryota</taxon>
        <taxon>Sar</taxon>
        <taxon>Stramenopiles</taxon>
        <taxon>Ochrophyta</taxon>
        <taxon>Bacillariophyta</taxon>
        <taxon>Bacillariophyceae</taxon>
        <taxon>Bacillariophycidae</taxon>
        <taxon>Bacillariales</taxon>
        <taxon>Bacillariaceae</taxon>
        <taxon>Fragilariopsis</taxon>
    </lineage>
</organism>
<evidence type="ECO:0000313" key="6">
    <source>
        <dbReference type="EMBL" id="OEU19904.1"/>
    </source>
</evidence>